<reference evidence="10 11" key="1">
    <citation type="submission" date="2018-02" db="EMBL/GenBank/DDBJ databases">
        <title>Genome sequencing of Solimonas sp. HR-BB.</title>
        <authorList>
            <person name="Lee Y."/>
            <person name="Jeon C.O."/>
        </authorList>
    </citation>
    <scope>NUCLEOTIDE SEQUENCE [LARGE SCALE GENOMIC DNA]</scope>
    <source>
        <strain evidence="10 11">HR-BB</strain>
    </source>
</reference>
<dbReference type="InterPro" id="IPR006091">
    <property type="entry name" value="Acyl-CoA_Oxase/DH_mid-dom"/>
</dbReference>
<dbReference type="Gene3D" id="1.20.140.10">
    <property type="entry name" value="Butyryl-CoA Dehydrogenase, subunit A, domain 3"/>
    <property type="match status" value="1"/>
</dbReference>
<dbReference type="EMBL" id="PSNW01000010">
    <property type="protein sequence ID" value="PPE72665.1"/>
    <property type="molecule type" value="Genomic_DNA"/>
</dbReference>
<evidence type="ECO:0000256" key="4">
    <source>
        <dbReference type="ARBA" id="ARBA00022827"/>
    </source>
</evidence>
<evidence type="ECO:0000256" key="5">
    <source>
        <dbReference type="ARBA" id="ARBA00023002"/>
    </source>
</evidence>
<organism evidence="10 11">
    <name type="scientific">Solimonas fluminis</name>
    <dbReference type="NCBI Taxonomy" id="2086571"/>
    <lineage>
        <taxon>Bacteria</taxon>
        <taxon>Pseudomonadati</taxon>
        <taxon>Pseudomonadota</taxon>
        <taxon>Gammaproteobacteria</taxon>
        <taxon>Nevskiales</taxon>
        <taxon>Nevskiaceae</taxon>
        <taxon>Solimonas</taxon>
    </lineage>
</organism>
<name>A0A2S5TCG2_9GAMM</name>
<dbReference type="Pfam" id="PF02771">
    <property type="entry name" value="Acyl-CoA_dh_N"/>
    <property type="match status" value="1"/>
</dbReference>
<evidence type="ECO:0000256" key="2">
    <source>
        <dbReference type="ARBA" id="ARBA00009347"/>
    </source>
</evidence>
<dbReference type="GO" id="GO:0050660">
    <property type="term" value="F:flavin adenine dinucleotide binding"/>
    <property type="evidence" value="ECO:0007669"/>
    <property type="project" value="InterPro"/>
</dbReference>
<protein>
    <submittedName>
        <fullName evidence="10">Pimeloyl-CoA dehydrogenase small subunit</fullName>
    </submittedName>
</protein>
<dbReference type="Pfam" id="PF00441">
    <property type="entry name" value="Acyl-CoA_dh_1"/>
    <property type="match status" value="1"/>
</dbReference>
<dbReference type="InterPro" id="IPR013786">
    <property type="entry name" value="AcylCoA_DH/ox_N"/>
</dbReference>
<comment type="similarity">
    <text evidence="2 6">Belongs to the acyl-CoA dehydrogenase family.</text>
</comment>
<dbReference type="InterPro" id="IPR009100">
    <property type="entry name" value="AcylCoA_DH/oxidase_NM_dom_sf"/>
</dbReference>
<dbReference type="PANTHER" id="PTHR43884">
    <property type="entry name" value="ACYL-COA DEHYDROGENASE"/>
    <property type="match status" value="1"/>
</dbReference>
<dbReference type="SUPFAM" id="SSF47203">
    <property type="entry name" value="Acyl-CoA dehydrogenase C-terminal domain-like"/>
    <property type="match status" value="1"/>
</dbReference>
<dbReference type="RefSeq" id="WP_104231475.1">
    <property type="nucleotide sequence ID" value="NZ_PSNW01000010.1"/>
</dbReference>
<keyword evidence="11" id="KW-1185">Reference proteome</keyword>
<dbReference type="Proteomes" id="UP000238220">
    <property type="component" value="Unassembled WGS sequence"/>
</dbReference>
<dbReference type="Gene3D" id="1.10.540.10">
    <property type="entry name" value="Acyl-CoA dehydrogenase/oxidase, N-terminal domain"/>
    <property type="match status" value="1"/>
</dbReference>
<feature type="domain" description="Acyl-CoA oxidase/dehydrogenase middle" evidence="8">
    <location>
        <begin position="122"/>
        <end position="209"/>
    </location>
</feature>
<feature type="domain" description="Acyl-CoA dehydrogenase/oxidase C-terminal" evidence="7">
    <location>
        <begin position="237"/>
        <end position="365"/>
    </location>
</feature>
<dbReference type="AlphaFoldDB" id="A0A2S5TCG2"/>
<dbReference type="InterPro" id="IPR009075">
    <property type="entry name" value="AcylCo_DH/oxidase_C"/>
</dbReference>
<dbReference type="OrthoDB" id="9769473at2"/>
<sequence>MDFDYSVEQDLLRDTLASYLADHYDFEMRRAAVSTPAGWRPKVWADLAERLNLLGAPFPEEYGGLGGGAIENAIVMEELGKALVVEPYLGTVVIGGGLLRQAGGALAAEWLPRIIAGHAVLAFAAAERQARYSLGDIAATAAPAEGGYRLNGRKTGVAGGPWASQFLVTARSGPGISLLLVDAGARGLTRSDYPTIDGGRASDLSFDDVVVPAARLVGAEGAALPLVERIADEAICALCAEAVGGMRRMLADTVAYASQRKQFGVPLSTFQVLQHRMADMYTALEQSAALTLVATMKLDRPAAERALAASAAKVQIGNAAKFIGQSAVQIHGGMGVTEELSLGHYFRRATAIGAQFGNADFHLRRYADLSLADAA</sequence>
<dbReference type="InterPro" id="IPR037069">
    <property type="entry name" value="AcylCoA_DH/ox_N_sf"/>
</dbReference>
<dbReference type="CDD" id="cd00567">
    <property type="entry name" value="ACAD"/>
    <property type="match status" value="1"/>
</dbReference>
<evidence type="ECO:0000313" key="11">
    <source>
        <dbReference type="Proteomes" id="UP000238220"/>
    </source>
</evidence>
<keyword evidence="3 6" id="KW-0285">Flavoprotein</keyword>
<evidence type="ECO:0000256" key="6">
    <source>
        <dbReference type="RuleBase" id="RU362125"/>
    </source>
</evidence>
<accession>A0A2S5TCG2</accession>
<feature type="domain" description="Acyl-CoA dehydrogenase/oxidase N-terminal" evidence="9">
    <location>
        <begin position="8"/>
        <end position="117"/>
    </location>
</feature>
<dbReference type="PANTHER" id="PTHR43884:SF20">
    <property type="entry name" value="ACYL-COA DEHYDROGENASE FADE28"/>
    <property type="match status" value="1"/>
</dbReference>
<evidence type="ECO:0000259" key="7">
    <source>
        <dbReference type="Pfam" id="PF00441"/>
    </source>
</evidence>
<dbReference type="SUPFAM" id="SSF56645">
    <property type="entry name" value="Acyl-CoA dehydrogenase NM domain-like"/>
    <property type="match status" value="1"/>
</dbReference>
<evidence type="ECO:0000256" key="1">
    <source>
        <dbReference type="ARBA" id="ARBA00001974"/>
    </source>
</evidence>
<dbReference type="GO" id="GO:0003995">
    <property type="term" value="F:acyl-CoA dehydrogenase activity"/>
    <property type="evidence" value="ECO:0007669"/>
    <property type="project" value="TreeGrafter"/>
</dbReference>
<evidence type="ECO:0000313" key="10">
    <source>
        <dbReference type="EMBL" id="PPE72665.1"/>
    </source>
</evidence>
<evidence type="ECO:0000256" key="3">
    <source>
        <dbReference type="ARBA" id="ARBA00022630"/>
    </source>
</evidence>
<keyword evidence="5 6" id="KW-0560">Oxidoreductase</keyword>
<gene>
    <name evidence="10" type="ORF">C3942_16560</name>
</gene>
<proteinExistence type="inferred from homology"/>
<keyword evidence="4 6" id="KW-0274">FAD</keyword>
<comment type="cofactor">
    <cofactor evidence="1 6">
        <name>FAD</name>
        <dbReference type="ChEBI" id="CHEBI:57692"/>
    </cofactor>
</comment>
<dbReference type="Pfam" id="PF02770">
    <property type="entry name" value="Acyl-CoA_dh_M"/>
    <property type="match status" value="1"/>
</dbReference>
<comment type="caution">
    <text evidence="10">The sequence shown here is derived from an EMBL/GenBank/DDBJ whole genome shotgun (WGS) entry which is preliminary data.</text>
</comment>
<dbReference type="InterPro" id="IPR046373">
    <property type="entry name" value="Acyl-CoA_Oxase/DH_mid-dom_sf"/>
</dbReference>
<evidence type="ECO:0000259" key="9">
    <source>
        <dbReference type="Pfam" id="PF02771"/>
    </source>
</evidence>
<dbReference type="InterPro" id="IPR036250">
    <property type="entry name" value="AcylCo_DH-like_C"/>
</dbReference>
<evidence type="ECO:0000259" key="8">
    <source>
        <dbReference type="Pfam" id="PF02770"/>
    </source>
</evidence>
<dbReference type="Gene3D" id="2.40.110.10">
    <property type="entry name" value="Butyryl-CoA Dehydrogenase, subunit A, domain 2"/>
    <property type="match status" value="1"/>
</dbReference>